<protein>
    <submittedName>
        <fullName evidence="1">Uncharacterized protein</fullName>
    </submittedName>
</protein>
<gene>
    <name evidence="1" type="ORF">HPB49_020751</name>
</gene>
<keyword evidence="2" id="KW-1185">Reference proteome</keyword>
<dbReference type="Proteomes" id="UP000821865">
    <property type="component" value="Chromosome 7"/>
</dbReference>
<proteinExistence type="predicted"/>
<name>A0ACB8CH56_DERSI</name>
<reference evidence="1" key="1">
    <citation type="submission" date="2020-05" db="EMBL/GenBank/DDBJ databases">
        <title>Large-scale comparative analyses of tick genomes elucidate their genetic diversity and vector capacities.</title>
        <authorList>
            <person name="Jia N."/>
            <person name="Wang J."/>
            <person name="Shi W."/>
            <person name="Du L."/>
            <person name="Sun Y."/>
            <person name="Zhan W."/>
            <person name="Jiang J."/>
            <person name="Wang Q."/>
            <person name="Zhang B."/>
            <person name="Ji P."/>
            <person name="Sakyi L.B."/>
            <person name="Cui X."/>
            <person name="Yuan T."/>
            <person name="Jiang B."/>
            <person name="Yang W."/>
            <person name="Lam T.T.-Y."/>
            <person name="Chang Q."/>
            <person name="Ding S."/>
            <person name="Wang X."/>
            <person name="Zhu J."/>
            <person name="Ruan X."/>
            <person name="Zhao L."/>
            <person name="Wei J."/>
            <person name="Que T."/>
            <person name="Du C."/>
            <person name="Cheng J."/>
            <person name="Dai P."/>
            <person name="Han X."/>
            <person name="Huang E."/>
            <person name="Gao Y."/>
            <person name="Liu J."/>
            <person name="Shao H."/>
            <person name="Ye R."/>
            <person name="Li L."/>
            <person name="Wei W."/>
            <person name="Wang X."/>
            <person name="Wang C."/>
            <person name="Yang T."/>
            <person name="Huo Q."/>
            <person name="Li W."/>
            <person name="Guo W."/>
            <person name="Chen H."/>
            <person name="Zhou L."/>
            <person name="Ni X."/>
            <person name="Tian J."/>
            <person name="Zhou Y."/>
            <person name="Sheng Y."/>
            <person name="Liu T."/>
            <person name="Pan Y."/>
            <person name="Xia L."/>
            <person name="Li J."/>
            <person name="Zhao F."/>
            <person name="Cao W."/>
        </authorList>
    </citation>
    <scope>NUCLEOTIDE SEQUENCE</scope>
    <source>
        <strain evidence="1">Dsil-2018</strain>
    </source>
</reference>
<organism evidence="1 2">
    <name type="scientific">Dermacentor silvarum</name>
    <name type="common">Tick</name>
    <dbReference type="NCBI Taxonomy" id="543639"/>
    <lineage>
        <taxon>Eukaryota</taxon>
        <taxon>Metazoa</taxon>
        <taxon>Ecdysozoa</taxon>
        <taxon>Arthropoda</taxon>
        <taxon>Chelicerata</taxon>
        <taxon>Arachnida</taxon>
        <taxon>Acari</taxon>
        <taxon>Parasitiformes</taxon>
        <taxon>Ixodida</taxon>
        <taxon>Ixodoidea</taxon>
        <taxon>Ixodidae</taxon>
        <taxon>Rhipicephalinae</taxon>
        <taxon>Dermacentor</taxon>
    </lineage>
</organism>
<accession>A0ACB8CH56</accession>
<evidence type="ECO:0000313" key="2">
    <source>
        <dbReference type="Proteomes" id="UP000821865"/>
    </source>
</evidence>
<dbReference type="EMBL" id="CM023476">
    <property type="protein sequence ID" value="KAH7942118.1"/>
    <property type="molecule type" value="Genomic_DNA"/>
</dbReference>
<evidence type="ECO:0000313" key="1">
    <source>
        <dbReference type="EMBL" id="KAH7942118.1"/>
    </source>
</evidence>
<comment type="caution">
    <text evidence="1">The sequence shown here is derived from an EMBL/GenBank/DDBJ whole genome shotgun (WGS) entry which is preliminary data.</text>
</comment>
<sequence>MTKLDEGLIHETPDGMLDSETLDTTEYCDEVVTAISKLRFELHNGRPLECPRPRSSQKFDGNRKNWQRFCMQFSEAVHNDEFSTADTFKHLNALVSGAAASAISILQDAKSVTRAQLTSLRTNSASKES</sequence>